<dbReference type="SUPFAM" id="SSF52540">
    <property type="entry name" value="P-loop containing nucleoside triphosphate hydrolases"/>
    <property type="match status" value="1"/>
</dbReference>
<dbReference type="GO" id="GO:0016887">
    <property type="term" value="F:ATP hydrolysis activity"/>
    <property type="evidence" value="ECO:0007669"/>
    <property type="project" value="InterPro"/>
</dbReference>
<protein>
    <submittedName>
        <fullName evidence="3">TIGR02680 family protein</fullName>
    </submittedName>
</protein>
<dbReference type="InterPro" id="IPR013496">
    <property type="entry name" value="CHP02680"/>
</dbReference>
<keyword evidence="4" id="KW-1185">Reference proteome</keyword>
<dbReference type="Pfam" id="PF13476">
    <property type="entry name" value="AAA_23"/>
    <property type="match status" value="1"/>
</dbReference>
<reference evidence="3" key="1">
    <citation type="submission" date="2021-01" db="EMBL/GenBank/DDBJ databases">
        <title>Lacisediminihabitans sp. nov. strain G11-30, isolated from Antarctic Soil.</title>
        <authorList>
            <person name="Li J."/>
        </authorList>
    </citation>
    <scope>NUCLEOTIDE SEQUENCE</scope>
    <source>
        <strain evidence="3">G11-30</strain>
    </source>
</reference>
<evidence type="ECO:0000259" key="2">
    <source>
        <dbReference type="Pfam" id="PF13476"/>
    </source>
</evidence>
<dbReference type="NCBIfam" id="TIGR02680">
    <property type="entry name" value="TIGR02680 family protein"/>
    <property type="match status" value="1"/>
</dbReference>
<dbReference type="GO" id="GO:0006302">
    <property type="term" value="P:double-strand break repair"/>
    <property type="evidence" value="ECO:0007669"/>
    <property type="project" value="InterPro"/>
</dbReference>
<dbReference type="InterPro" id="IPR038729">
    <property type="entry name" value="Rad50/SbcC_AAA"/>
</dbReference>
<evidence type="ECO:0000313" key="4">
    <source>
        <dbReference type="Proteomes" id="UP000636458"/>
    </source>
</evidence>
<dbReference type="Pfam" id="PF13558">
    <property type="entry name" value="SbcC_Walker_B"/>
    <property type="match status" value="1"/>
</dbReference>
<feature type="domain" description="Rad50/SbcC-type AAA" evidence="2">
    <location>
        <begin position="29"/>
        <end position="81"/>
    </location>
</feature>
<dbReference type="RefSeq" id="WP_200556232.1">
    <property type="nucleotide sequence ID" value="NZ_JAEPES010000003.1"/>
</dbReference>
<proteinExistence type="predicted"/>
<accession>A0A934ST69</accession>
<feature type="region of interest" description="Disordered" evidence="1">
    <location>
        <begin position="298"/>
        <end position="322"/>
    </location>
</feature>
<comment type="caution">
    <text evidence="3">The sequence shown here is derived from an EMBL/GenBank/DDBJ whole genome shotgun (WGS) entry which is preliminary data.</text>
</comment>
<evidence type="ECO:0000256" key="1">
    <source>
        <dbReference type="SAM" id="MobiDB-lite"/>
    </source>
</evidence>
<dbReference type="InterPro" id="IPR027417">
    <property type="entry name" value="P-loop_NTPase"/>
</dbReference>
<sequence length="1368" mass="144807">MTTATVTGLNLPAQQALFPERFRWCRAGILNIHKFTDIEFEFDGGMLVLRGPNGSGKTRALDMLFPFLLTGDRRRMGSGNGSPVTVESLMKVMSAGATNRVGYVWAECRTFAGEYRTVGAFFRYSSNTSQAKVAYFLTPLRVGIDLHLMDQHRQPLPRQALGEVLGAGQLTDSAAEHRARVAQELFGLTDTRGRMRMDAAVELLYKLRSPLFGAKPEAADVVRLLTEALPPLQDDTLRTAGHQLDDLKDTRDRQSDIEEAAKHAADTLEVYRGYAATVISAEAAKLAEVSDAAQALQAAEDSARAHEETAGSNLRDAKTAAASAKDRIDELSSRKGALESSPAYKDFLGLVDRRNAADALKSAAAAELSKWWTLWGNVESAVGRASASAGSVGDAGKQLAATVNDAATAATAAGTPHSLPAVTVTIGGEPGEPVSTRRTVDDDRSEMVHAPIPTIRVSPADLSGVTSAAELLRDAATERAAAAHTRLETAEQLASDEIAVERAEEAATTARAGADTAKKVAESAAERRATVRVELAENWVRWVRSDETSELLAGTDWDATPLRSLLAGGGLPDLSSLDGAAGGVSSDAFAAIAVNTGSVAGKLAAVAEEENLLTSEQTDLTSMKDQPPAPPAWVTVQGGVPFWRAVDFAPGTPASIQAAVESALSASGILTGAVTADGVSPAPGELIVSAAGTPASRSLADLLTVDTHSDASTAAGRILKRIGFNDPNHPVNVNDDGSWKVGVTAGKPATVHEARYIGAAAQERARQARLREITERLLELAGIHDELQTEAGGLAEMKERIGVNIAAAPSSSHAYQADSDEKSAAAAADRAWQASNTANDAALTTRSAWDERASTHRRACEHAGLPIGAADLRKAATLFGDTVDACRKVDTAAAALDRQVAQFLSTALEINAAVGAASGTHTSAEAAVTDWRVAAIAVRELEAVVGTDAATVAAEITTVTKNLRDTAVDKKESDAEVIQFTGIHSAAAITTVNAAAAADAAIERALSAVHGMTAVLQLPGFTDAATGTPDPAPTGSDITPDALIEWVAASVPKHRPVSIDTVHLSVDSLRAHVTQMFEVIRRTDRDVLLVDLIDGEGSHPLATATADLAIRAETGRQALMDAEYELFSNFIIEGVAADIRRTIALAASTVKETSGRVSKFRTSNGIGVRLVFSANGNVSDDVARIRDLVSIADEVRTVNQNNELSTLLRRAVEEAYNQNRAEGYGKALNDCLDYRTWYSVDPVVLGPGESQERSLKGAKLSTGELRYVSLLTLICALDSHLTALPGTTPRLLLLDDAFIAIDENGRRILMSILVDRDIDVVMTGFDLWLHYPEIKSLDEFDIVATGDESPTTSVRHHWDGQKRHLRAV</sequence>
<dbReference type="EMBL" id="JAEPES010000003">
    <property type="protein sequence ID" value="MBK4347669.1"/>
    <property type="molecule type" value="Genomic_DNA"/>
</dbReference>
<gene>
    <name evidence="3" type="ORF">IV501_08495</name>
</gene>
<dbReference type="Gene3D" id="3.40.50.300">
    <property type="entry name" value="P-loop containing nucleotide triphosphate hydrolases"/>
    <property type="match status" value="1"/>
</dbReference>
<feature type="region of interest" description="Disordered" evidence="1">
    <location>
        <begin position="423"/>
        <end position="443"/>
    </location>
</feature>
<evidence type="ECO:0000313" key="3">
    <source>
        <dbReference type="EMBL" id="MBK4347669.1"/>
    </source>
</evidence>
<dbReference type="Proteomes" id="UP000636458">
    <property type="component" value="Unassembled WGS sequence"/>
</dbReference>
<name>A0A934ST69_9MICO</name>
<organism evidence="3 4">
    <name type="scientific">Lacisediminihabitans changchengi</name>
    <dbReference type="NCBI Taxonomy" id="2787634"/>
    <lineage>
        <taxon>Bacteria</taxon>
        <taxon>Bacillati</taxon>
        <taxon>Actinomycetota</taxon>
        <taxon>Actinomycetes</taxon>
        <taxon>Micrococcales</taxon>
        <taxon>Microbacteriaceae</taxon>
        <taxon>Lacisediminihabitans</taxon>
    </lineage>
</organism>